<dbReference type="Proteomes" id="UP000196293">
    <property type="component" value="Unassembled WGS sequence"/>
</dbReference>
<dbReference type="AlphaFoldDB" id="A0A1Y4UEW7"/>
<evidence type="ECO:0000313" key="4">
    <source>
        <dbReference type="Proteomes" id="UP000196293"/>
    </source>
</evidence>
<dbReference type="EMBL" id="NFLS01000010">
    <property type="protein sequence ID" value="OUQ56302.1"/>
    <property type="molecule type" value="Genomic_DNA"/>
</dbReference>
<reference evidence="2" key="2">
    <citation type="journal article" date="2018" name="BMC Genomics">
        <title>Whole genome sequencing and function prediction of 133 gut anaerobes isolated from chicken caecum in pure cultures.</title>
        <authorList>
            <person name="Medvecky M."/>
            <person name="Cejkova D."/>
            <person name="Polansky O."/>
            <person name="Karasova D."/>
            <person name="Kubasova T."/>
            <person name="Cizek A."/>
            <person name="Rychlik I."/>
        </authorList>
    </citation>
    <scope>NUCLEOTIDE SEQUENCE</scope>
    <source>
        <strain evidence="2">An101</strain>
        <strain evidence="1">An115</strain>
    </source>
</reference>
<dbReference type="RefSeq" id="WP_087176315.1">
    <property type="nucleotide sequence ID" value="NZ_CANCWO010000030.1"/>
</dbReference>
<protein>
    <submittedName>
        <fullName evidence="2">Uncharacterized protein</fullName>
    </submittedName>
</protein>
<evidence type="ECO:0000313" key="3">
    <source>
        <dbReference type="Proteomes" id="UP000195859"/>
    </source>
</evidence>
<evidence type="ECO:0000313" key="2">
    <source>
        <dbReference type="EMBL" id="OUQ74287.1"/>
    </source>
</evidence>
<dbReference type="Proteomes" id="UP000195859">
    <property type="component" value="Unassembled WGS sequence"/>
</dbReference>
<evidence type="ECO:0000313" key="1">
    <source>
        <dbReference type="EMBL" id="OUQ56302.1"/>
    </source>
</evidence>
<gene>
    <name evidence="2" type="ORF">B5E44_10115</name>
    <name evidence="1" type="ORF">B5E59_05355</name>
</gene>
<organism evidence="2 3">
    <name type="scientific">Lactobacillus gallinarum</name>
    <dbReference type="NCBI Taxonomy" id="52242"/>
    <lineage>
        <taxon>Bacteria</taxon>
        <taxon>Bacillati</taxon>
        <taxon>Bacillota</taxon>
        <taxon>Bacilli</taxon>
        <taxon>Lactobacillales</taxon>
        <taxon>Lactobacillaceae</taxon>
        <taxon>Lactobacillus</taxon>
    </lineage>
</organism>
<proteinExistence type="predicted"/>
<sequence>MKHTNAFVAQLIALYQLALAEYIKVNKDTLDEIQAQMKDTVLRNAIAWSNALPQDAPNAVKQNSSTLHPVVTLPDL</sequence>
<keyword evidence="4" id="KW-1185">Reference proteome</keyword>
<accession>A0A1Y4UEW7</accession>
<reference evidence="3 4" key="1">
    <citation type="submission" date="2017-04" db="EMBL/GenBank/DDBJ databases">
        <title>Function of individual gut microbiota members based on whole genome sequencing of pure cultures obtained from chicken caecum.</title>
        <authorList>
            <person name="Medvecky M."/>
            <person name="Cejkova D."/>
            <person name="Polansky O."/>
            <person name="Karasova D."/>
            <person name="Kubasova T."/>
            <person name="Cizek A."/>
            <person name="Rychlik I."/>
        </authorList>
    </citation>
    <scope>NUCLEOTIDE SEQUENCE [LARGE SCALE GENOMIC DNA]</scope>
    <source>
        <strain evidence="3">An101</strain>
        <strain evidence="4">An115</strain>
    </source>
</reference>
<dbReference type="EMBL" id="NFLZ01000051">
    <property type="protein sequence ID" value="OUQ74287.1"/>
    <property type="molecule type" value="Genomic_DNA"/>
</dbReference>
<comment type="caution">
    <text evidence="2">The sequence shown here is derived from an EMBL/GenBank/DDBJ whole genome shotgun (WGS) entry which is preliminary data.</text>
</comment>
<name>A0A1Y4UEW7_9LACO</name>